<dbReference type="OrthoDB" id="2011998at2759"/>
<dbReference type="PANTHER" id="PTHR12629">
    <property type="entry name" value="DIPHOSPHOINOSITOL POLYPHOSPHATE PHOSPHOHYDROLASE"/>
    <property type="match status" value="1"/>
</dbReference>
<sequence length="126" mass="14476">SSNNRDNQIYDADGVRQVAGCVPVVRVPTSPHRQVVLITSRKKPDEWSLPKGGWELGETPEEAVLREAWEEAGIRGRIIKSLGVYAHTKQVAGRRKSDFRFFEVEVETLEDAWPESEERLRRTVRY</sequence>
<dbReference type="GO" id="GO:0005634">
    <property type="term" value="C:nucleus"/>
    <property type="evidence" value="ECO:0007669"/>
    <property type="project" value="TreeGrafter"/>
</dbReference>
<dbReference type="GO" id="GO:0046872">
    <property type="term" value="F:metal ion binding"/>
    <property type="evidence" value="ECO:0007669"/>
    <property type="project" value="UniProtKB-KW"/>
</dbReference>
<evidence type="ECO:0000256" key="1">
    <source>
        <dbReference type="ARBA" id="ARBA00001946"/>
    </source>
</evidence>
<dbReference type="GO" id="GO:0000298">
    <property type="term" value="F:endopolyphosphatase activity"/>
    <property type="evidence" value="ECO:0007669"/>
    <property type="project" value="TreeGrafter"/>
</dbReference>
<dbReference type="InterPro" id="IPR020084">
    <property type="entry name" value="NUDIX_hydrolase_CS"/>
</dbReference>
<comment type="similarity">
    <text evidence="5">Belongs to the Nudix hydrolase family.</text>
</comment>
<dbReference type="PRINTS" id="PR00502">
    <property type="entry name" value="NUDIXFAMILY"/>
</dbReference>
<dbReference type="InterPro" id="IPR000086">
    <property type="entry name" value="NUDIX_hydrolase_dom"/>
</dbReference>
<proteinExistence type="inferred from homology"/>
<dbReference type="GO" id="GO:0008486">
    <property type="term" value="F:diphosphoinositol-polyphosphate diphosphatase activity"/>
    <property type="evidence" value="ECO:0007669"/>
    <property type="project" value="TreeGrafter"/>
</dbReference>
<dbReference type="PROSITE" id="PS51462">
    <property type="entry name" value="NUDIX"/>
    <property type="match status" value="1"/>
</dbReference>
<name>A0A4P9W904_9FUNG</name>
<dbReference type="GO" id="GO:0034431">
    <property type="term" value="F:bis(5'-adenosyl)-hexaphosphatase activity"/>
    <property type="evidence" value="ECO:0007669"/>
    <property type="project" value="TreeGrafter"/>
</dbReference>
<feature type="domain" description="Nudix hydrolase" evidence="6">
    <location>
        <begin position="14"/>
        <end position="126"/>
    </location>
</feature>
<dbReference type="Pfam" id="PF00293">
    <property type="entry name" value="NUDIX"/>
    <property type="match status" value="1"/>
</dbReference>
<dbReference type="Gene3D" id="3.90.79.10">
    <property type="entry name" value="Nucleoside Triphosphate Pyrophosphohydrolase"/>
    <property type="match status" value="1"/>
</dbReference>
<dbReference type="PANTHER" id="PTHR12629:SF0">
    <property type="entry name" value="DIPHOSPHOINOSITOL-POLYPHOSPHATE DIPHOSPHATASE"/>
    <property type="match status" value="1"/>
</dbReference>
<dbReference type="InterPro" id="IPR047198">
    <property type="entry name" value="DDP-like_NUDIX"/>
</dbReference>
<evidence type="ECO:0000313" key="8">
    <source>
        <dbReference type="Proteomes" id="UP000269721"/>
    </source>
</evidence>
<dbReference type="GO" id="GO:1901911">
    <property type="term" value="P:adenosine 5'-(hexahydrogen pentaphosphate) catabolic process"/>
    <property type="evidence" value="ECO:0007669"/>
    <property type="project" value="TreeGrafter"/>
</dbReference>
<evidence type="ECO:0000313" key="7">
    <source>
        <dbReference type="EMBL" id="RKO87965.1"/>
    </source>
</evidence>
<keyword evidence="3 5" id="KW-0378">Hydrolase</keyword>
<evidence type="ECO:0000256" key="2">
    <source>
        <dbReference type="ARBA" id="ARBA00022723"/>
    </source>
</evidence>
<dbReference type="GO" id="GO:1901909">
    <property type="term" value="P:diadenosine hexaphosphate catabolic process"/>
    <property type="evidence" value="ECO:0007669"/>
    <property type="project" value="TreeGrafter"/>
</dbReference>
<protein>
    <submittedName>
        <fullName evidence="7">NUDIX hydrolase domain-like protein</fullName>
    </submittedName>
</protein>
<evidence type="ECO:0000259" key="6">
    <source>
        <dbReference type="PROSITE" id="PS51462"/>
    </source>
</evidence>
<accession>A0A4P9W904</accession>
<dbReference type="PROSITE" id="PS00893">
    <property type="entry name" value="NUDIX_BOX"/>
    <property type="match status" value="1"/>
</dbReference>
<keyword evidence="4" id="KW-0460">Magnesium</keyword>
<dbReference type="GO" id="GO:0005737">
    <property type="term" value="C:cytoplasm"/>
    <property type="evidence" value="ECO:0007669"/>
    <property type="project" value="TreeGrafter"/>
</dbReference>
<dbReference type="EMBL" id="KZ997035">
    <property type="protein sequence ID" value="RKO87965.1"/>
    <property type="molecule type" value="Genomic_DNA"/>
</dbReference>
<evidence type="ECO:0000256" key="4">
    <source>
        <dbReference type="ARBA" id="ARBA00022842"/>
    </source>
</evidence>
<organism evidence="7 8">
    <name type="scientific">Blyttiomyces helicus</name>
    <dbReference type="NCBI Taxonomy" id="388810"/>
    <lineage>
        <taxon>Eukaryota</taxon>
        <taxon>Fungi</taxon>
        <taxon>Fungi incertae sedis</taxon>
        <taxon>Chytridiomycota</taxon>
        <taxon>Chytridiomycota incertae sedis</taxon>
        <taxon>Chytridiomycetes</taxon>
        <taxon>Chytridiomycetes incertae sedis</taxon>
        <taxon>Blyttiomyces</taxon>
    </lineage>
</organism>
<dbReference type="Proteomes" id="UP000269721">
    <property type="component" value="Unassembled WGS sequence"/>
</dbReference>
<gene>
    <name evidence="7" type="ORF">BDK51DRAFT_3466</name>
</gene>
<dbReference type="GO" id="GO:0071543">
    <property type="term" value="P:diphosphoinositol polyphosphate metabolic process"/>
    <property type="evidence" value="ECO:0007669"/>
    <property type="project" value="TreeGrafter"/>
</dbReference>
<dbReference type="GO" id="GO:0034432">
    <property type="term" value="F:bis(5'-adenosyl)-pentaphosphatase activity"/>
    <property type="evidence" value="ECO:0007669"/>
    <property type="project" value="TreeGrafter"/>
</dbReference>
<keyword evidence="2" id="KW-0479">Metal-binding</keyword>
<dbReference type="InterPro" id="IPR020476">
    <property type="entry name" value="Nudix_hydrolase"/>
</dbReference>
<dbReference type="GO" id="GO:1901907">
    <property type="term" value="P:diadenosine pentaphosphate catabolic process"/>
    <property type="evidence" value="ECO:0007669"/>
    <property type="project" value="TreeGrafter"/>
</dbReference>
<comment type="cofactor">
    <cofactor evidence="1">
        <name>Mg(2+)</name>
        <dbReference type="ChEBI" id="CHEBI:18420"/>
    </cofactor>
</comment>
<dbReference type="InterPro" id="IPR015797">
    <property type="entry name" value="NUDIX_hydrolase-like_dom_sf"/>
</dbReference>
<reference evidence="8" key="1">
    <citation type="journal article" date="2018" name="Nat. Microbiol.">
        <title>Leveraging single-cell genomics to expand the fungal tree of life.</title>
        <authorList>
            <person name="Ahrendt S.R."/>
            <person name="Quandt C.A."/>
            <person name="Ciobanu D."/>
            <person name="Clum A."/>
            <person name="Salamov A."/>
            <person name="Andreopoulos B."/>
            <person name="Cheng J.F."/>
            <person name="Woyke T."/>
            <person name="Pelin A."/>
            <person name="Henrissat B."/>
            <person name="Reynolds N.K."/>
            <person name="Benny G.L."/>
            <person name="Smith M.E."/>
            <person name="James T.Y."/>
            <person name="Grigoriev I.V."/>
        </authorList>
    </citation>
    <scope>NUCLEOTIDE SEQUENCE [LARGE SCALE GENOMIC DNA]</scope>
</reference>
<dbReference type="SUPFAM" id="SSF55811">
    <property type="entry name" value="Nudix"/>
    <property type="match status" value="1"/>
</dbReference>
<dbReference type="CDD" id="cd04666">
    <property type="entry name" value="NUDIX_DIPP2_like_Nudt4"/>
    <property type="match status" value="1"/>
</dbReference>
<dbReference type="AlphaFoldDB" id="A0A4P9W904"/>
<evidence type="ECO:0000256" key="5">
    <source>
        <dbReference type="RuleBase" id="RU003476"/>
    </source>
</evidence>
<keyword evidence="8" id="KW-1185">Reference proteome</keyword>
<evidence type="ECO:0000256" key="3">
    <source>
        <dbReference type="ARBA" id="ARBA00022801"/>
    </source>
</evidence>
<feature type="non-terminal residue" evidence="7">
    <location>
        <position position="1"/>
    </location>
</feature>
<feature type="non-terminal residue" evidence="7">
    <location>
        <position position="126"/>
    </location>
</feature>